<evidence type="ECO:0000313" key="1">
    <source>
        <dbReference type="EMBL" id="KAG8654317.1"/>
    </source>
</evidence>
<sequence>MVTLKHRWYLELCPQPFYGDASSLSSFLVGYIVLLFTQAYAYQYMAWRFFTYGLIIPLTEGKLFKLFN</sequence>
<dbReference type="Proteomes" id="UP000091857">
    <property type="component" value="Chromosome 5"/>
</dbReference>
<gene>
    <name evidence="1" type="ORF">MANES_05G140526v8</name>
</gene>
<reference evidence="2" key="1">
    <citation type="journal article" date="2016" name="Nat. Biotechnol.">
        <title>Sequencing wild and cultivated cassava and related species reveals extensive interspecific hybridization and genetic diversity.</title>
        <authorList>
            <person name="Bredeson J.V."/>
            <person name="Lyons J.B."/>
            <person name="Prochnik S.E."/>
            <person name="Wu G.A."/>
            <person name="Ha C.M."/>
            <person name="Edsinger-Gonzales E."/>
            <person name="Grimwood J."/>
            <person name="Schmutz J."/>
            <person name="Rabbi I.Y."/>
            <person name="Egesi C."/>
            <person name="Nauluvula P."/>
            <person name="Lebot V."/>
            <person name="Ndunguru J."/>
            <person name="Mkamilo G."/>
            <person name="Bart R.S."/>
            <person name="Setter T.L."/>
            <person name="Gleadow R.M."/>
            <person name="Kulakow P."/>
            <person name="Ferguson M.E."/>
            <person name="Rounsley S."/>
            <person name="Rokhsar D.S."/>
        </authorList>
    </citation>
    <scope>NUCLEOTIDE SEQUENCE [LARGE SCALE GENOMIC DNA]</scope>
    <source>
        <strain evidence="2">cv. AM560-2</strain>
    </source>
</reference>
<protein>
    <submittedName>
        <fullName evidence="1">Uncharacterized protein</fullName>
    </submittedName>
</protein>
<proteinExistence type="predicted"/>
<dbReference type="EMBL" id="CM004391">
    <property type="protein sequence ID" value="KAG8654317.1"/>
    <property type="molecule type" value="Genomic_DNA"/>
</dbReference>
<accession>A0ACB7HNI2</accession>
<organism evidence="1 2">
    <name type="scientific">Manihot esculenta</name>
    <name type="common">Cassava</name>
    <name type="synonym">Jatropha manihot</name>
    <dbReference type="NCBI Taxonomy" id="3983"/>
    <lineage>
        <taxon>Eukaryota</taxon>
        <taxon>Viridiplantae</taxon>
        <taxon>Streptophyta</taxon>
        <taxon>Embryophyta</taxon>
        <taxon>Tracheophyta</taxon>
        <taxon>Spermatophyta</taxon>
        <taxon>Magnoliopsida</taxon>
        <taxon>eudicotyledons</taxon>
        <taxon>Gunneridae</taxon>
        <taxon>Pentapetalae</taxon>
        <taxon>rosids</taxon>
        <taxon>fabids</taxon>
        <taxon>Malpighiales</taxon>
        <taxon>Euphorbiaceae</taxon>
        <taxon>Crotonoideae</taxon>
        <taxon>Manihoteae</taxon>
        <taxon>Manihot</taxon>
    </lineage>
</organism>
<evidence type="ECO:0000313" key="2">
    <source>
        <dbReference type="Proteomes" id="UP000091857"/>
    </source>
</evidence>
<keyword evidence="2" id="KW-1185">Reference proteome</keyword>
<name>A0ACB7HNI2_MANES</name>
<comment type="caution">
    <text evidence="1">The sequence shown here is derived from an EMBL/GenBank/DDBJ whole genome shotgun (WGS) entry which is preliminary data.</text>
</comment>